<comment type="caution">
    <text evidence="1">The sequence shown here is derived from an EMBL/GenBank/DDBJ whole genome shotgun (WGS) entry which is preliminary data.</text>
</comment>
<dbReference type="Proteomes" id="UP001500804">
    <property type="component" value="Unassembled WGS sequence"/>
</dbReference>
<protein>
    <submittedName>
        <fullName evidence="1">Uncharacterized protein</fullName>
    </submittedName>
</protein>
<evidence type="ECO:0000313" key="1">
    <source>
        <dbReference type="EMBL" id="GAA5120925.1"/>
    </source>
</evidence>
<sequence>MSAALGAIVAWWRDRAGVEIWKDPDLLGAIGGLTPAPPGVVASCDPVLENFLTRVLDLVRS</sequence>
<organism evidence="1 2">
    <name type="scientific">Pseudonocardia adelaidensis</name>
    <dbReference type="NCBI Taxonomy" id="648754"/>
    <lineage>
        <taxon>Bacteria</taxon>
        <taxon>Bacillati</taxon>
        <taxon>Actinomycetota</taxon>
        <taxon>Actinomycetes</taxon>
        <taxon>Pseudonocardiales</taxon>
        <taxon>Pseudonocardiaceae</taxon>
        <taxon>Pseudonocardia</taxon>
    </lineage>
</organism>
<accession>A0ABP9NHZ3</accession>
<reference evidence="2" key="1">
    <citation type="journal article" date="2019" name="Int. J. Syst. Evol. Microbiol.">
        <title>The Global Catalogue of Microorganisms (GCM) 10K type strain sequencing project: providing services to taxonomists for standard genome sequencing and annotation.</title>
        <authorList>
            <consortium name="The Broad Institute Genomics Platform"/>
            <consortium name="The Broad Institute Genome Sequencing Center for Infectious Disease"/>
            <person name="Wu L."/>
            <person name="Ma J."/>
        </authorList>
    </citation>
    <scope>NUCLEOTIDE SEQUENCE [LARGE SCALE GENOMIC DNA]</scope>
    <source>
        <strain evidence="2">JCM 18302</strain>
    </source>
</reference>
<gene>
    <name evidence="1" type="ORF">GCM10023320_28960</name>
</gene>
<keyword evidence="2" id="KW-1185">Reference proteome</keyword>
<name>A0ABP9NHZ3_9PSEU</name>
<proteinExistence type="predicted"/>
<evidence type="ECO:0000313" key="2">
    <source>
        <dbReference type="Proteomes" id="UP001500804"/>
    </source>
</evidence>
<dbReference type="EMBL" id="BAABJO010000009">
    <property type="protein sequence ID" value="GAA5120925.1"/>
    <property type="molecule type" value="Genomic_DNA"/>
</dbReference>
<dbReference type="RefSeq" id="WP_345605543.1">
    <property type="nucleotide sequence ID" value="NZ_BAABJO010000009.1"/>
</dbReference>